<dbReference type="EMBL" id="JASBNA010000029">
    <property type="protein sequence ID" value="KAK7683854.1"/>
    <property type="molecule type" value="Genomic_DNA"/>
</dbReference>
<dbReference type="PANTHER" id="PTHR13379:SF0">
    <property type="entry name" value="UPF0415 PROTEIN C7ORF25"/>
    <property type="match status" value="1"/>
</dbReference>
<dbReference type="PANTHER" id="PTHR13379">
    <property type="entry name" value="UNCHARACTERIZED DUF1308"/>
    <property type="match status" value="1"/>
</dbReference>
<organism evidence="2 3">
    <name type="scientific">Cerrena zonata</name>
    <dbReference type="NCBI Taxonomy" id="2478898"/>
    <lineage>
        <taxon>Eukaryota</taxon>
        <taxon>Fungi</taxon>
        <taxon>Dikarya</taxon>
        <taxon>Basidiomycota</taxon>
        <taxon>Agaricomycotina</taxon>
        <taxon>Agaricomycetes</taxon>
        <taxon>Polyporales</taxon>
        <taxon>Cerrenaceae</taxon>
        <taxon>Cerrena</taxon>
    </lineage>
</organism>
<feature type="region of interest" description="Disordered" evidence="1">
    <location>
        <begin position="498"/>
        <end position="534"/>
    </location>
</feature>
<gene>
    <name evidence="2" type="ORF">QCA50_013232</name>
</gene>
<evidence type="ECO:0000313" key="2">
    <source>
        <dbReference type="EMBL" id="KAK7683854.1"/>
    </source>
</evidence>
<name>A0AAW0FXM7_9APHY</name>
<dbReference type="Proteomes" id="UP001385951">
    <property type="component" value="Unassembled WGS sequence"/>
</dbReference>
<evidence type="ECO:0000256" key="1">
    <source>
        <dbReference type="SAM" id="MobiDB-lite"/>
    </source>
</evidence>
<reference evidence="2 3" key="1">
    <citation type="submission" date="2022-09" db="EMBL/GenBank/DDBJ databases">
        <authorList>
            <person name="Palmer J.M."/>
        </authorList>
    </citation>
    <scope>NUCLEOTIDE SEQUENCE [LARGE SCALE GENOMIC DNA]</scope>
    <source>
        <strain evidence="2 3">DSM 7382</strain>
    </source>
</reference>
<proteinExistence type="predicted"/>
<accession>A0AAW0FXM7</accession>
<dbReference type="AlphaFoldDB" id="A0AAW0FXM7"/>
<evidence type="ECO:0008006" key="4">
    <source>
        <dbReference type="Google" id="ProtNLM"/>
    </source>
</evidence>
<keyword evidence="3" id="KW-1185">Reference proteome</keyword>
<evidence type="ECO:0000313" key="3">
    <source>
        <dbReference type="Proteomes" id="UP001385951"/>
    </source>
</evidence>
<feature type="compositionally biased region" description="Acidic residues" evidence="1">
    <location>
        <begin position="525"/>
        <end position="534"/>
    </location>
</feature>
<comment type="caution">
    <text evidence="2">The sequence shown here is derived from an EMBL/GenBank/DDBJ whole genome shotgun (WGS) entry which is preliminary data.</text>
</comment>
<sequence>MSNDLPHPELQVQRQKLRSILQTIPSFGSGVVKPPVIDASLDSREEKPNQDTIPGLRMLRDAVRRDLDVLDKFLNNPHCASQPALSSNAPYLISVWNEILLAPQPVIGIWHSFSESGKTPIARGKRGKPKEDGVKVDIVADGGKRWIRVNTIKNSRILAEFREIDSYLTESEDEEEDPSSEIPPTLAQTVFDNSILRMTRSLQNAAKEHPVSGSDDIPTVTLRLTRLEPSPANEKEYDTRISQTIEELNSRGIDVRLGERNDAEVLEAQERQLGNKPSPRTISPSPKVNLDLSILIALVSDISHAPLALSAEDAERRFTPSEKYINWKRTRLSLYDPKSTADDIARPSRALSNQATQEIARSLFQEMHDTLSPLQISNQDSDTSTPSQPLVLEFWTTPEARDRCLKIVSKIGGPNEKRRAQALFPDTPISLQDLEESYWRGSRYPQGFIPLLPIRILPSSEPDGGSEPPTRDHWGNPLSPFFIALAGTCRDILLQDDIPDPRTLPEPMGGANTSPPNNSIRDRAEDDDYCAEDSDGEIQRATVMKANPRLTTHTVQSMLWGAVNGWTTFTANKASIKAILREMKCRRALWDRVQGEGVDPNTAQPTTGALWIVDPRSLAEGMRSDFGVL</sequence>
<protein>
    <recommendedName>
        <fullName evidence="4">DUF1308 domain-containing protein</fullName>
    </recommendedName>
</protein>